<accession>A0ABV6P9V6</accession>
<name>A0ABV6P9V6_9MICC</name>
<keyword evidence="9" id="KW-1185">Reference proteome</keyword>
<dbReference type="Gene3D" id="3.50.50.60">
    <property type="entry name" value="FAD/NAD(P)-binding domain"/>
    <property type="match status" value="2"/>
</dbReference>
<protein>
    <submittedName>
        <fullName evidence="8">FAD-dependent oxidoreductase</fullName>
    </submittedName>
</protein>
<gene>
    <name evidence="8" type="ORF">ACFFFR_04405</name>
</gene>
<dbReference type="InterPro" id="IPR036873">
    <property type="entry name" value="Rhodanese-like_dom_sf"/>
</dbReference>
<dbReference type="PROSITE" id="PS50206">
    <property type="entry name" value="RHODANESE_3"/>
    <property type="match status" value="1"/>
</dbReference>
<dbReference type="PRINTS" id="PR00368">
    <property type="entry name" value="FADPNR"/>
</dbReference>
<dbReference type="InterPro" id="IPR036188">
    <property type="entry name" value="FAD/NAD-bd_sf"/>
</dbReference>
<dbReference type="InterPro" id="IPR001763">
    <property type="entry name" value="Rhodanese-like_dom"/>
</dbReference>
<dbReference type="PANTHER" id="PTHR43429">
    <property type="entry name" value="PYRIDINE NUCLEOTIDE-DISULFIDE OXIDOREDUCTASE DOMAIN-CONTAINING"/>
    <property type="match status" value="1"/>
</dbReference>
<evidence type="ECO:0000256" key="3">
    <source>
        <dbReference type="ARBA" id="ARBA00022630"/>
    </source>
</evidence>
<dbReference type="SUPFAM" id="SSF51905">
    <property type="entry name" value="FAD/NAD(P)-binding domain"/>
    <property type="match status" value="2"/>
</dbReference>
<dbReference type="PANTHER" id="PTHR43429:SF1">
    <property type="entry name" value="NAD(P)H SULFUR OXIDOREDUCTASE (COA-DEPENDENT)"/>
    <property type="match status" value="1"/>
</dbReference>
<keyword evidence="3" id="KW-0285">Flavoprotein</keyword>
<evidence type="ECO:0000256" key="1">
    <source>
        <dbReference type="ARBA" id="ARBA00001974"/>
    </source>
</evidence>
<dbReference type="RefSeq" id="WP_377458318.1">
    <property type="nucleotide sequence ID" value="NZ_JBHLUB010000021.1"/>
</dbReference>
<evidence type="ECO:0000256" key="5">
    <source>
        <dbReference type="ARBA" id="ARBA00023002"/>
    </source>
</evidence>
<keyword evidence="4" id="KW-0274">FAD</keyword>
<evidence type="ECO:0000313" key="8">
    <source>
        <dbReference type="EMBL" id="MFC0581628.1"/>
    </source>
</evidence>
<evidence type="ECO:0000256" key="4">
    <source>
        <dbReference type="ARBA" id="ARBA00022827"/>
    </source>
</evidence>
<dbReference type="InterPro" id="IPR016156">
    <property type="entry name" value="FAD/NAD-linked_Rdtase_dimer_sf"/>
</dbReference>
<comment type="caution">
    <text evidence="8">The sequence shown here is derived from an EMBL/GenBank/DDBJ whole genome shotgun (WGS) entry which is preliminary data.</text>
</comment>
<comment type="similarity">
    <text evidence="2">Belongs to the class-III pyridine nucleotide-disulfide oxidoreductase family.</text>
</comment>
<dbReference type="Pfam" id="PF00581">
    <property type="entry name" value="Rhodanese"/>
    <property type="match status" value="1"/>
</dbReference>
<dbReference type="Gene3D" id="3.40.250.10">
    <property type="entry name" value="Rhodanese-like domain"/>
    <property type="match status" value="1"/>
</dbReference>
<comment type="cofactor">
    <cofactor evidence="1">
        <name>FAD</name>
        <dbReference type="ChEBI" id="CHEBI:57692"/>
    </cofactor>
</comment>
<proteinExistence type="inferred from homology"/>
<dbReference type="Pfam" id="PF02852">
    <property type="entry name" value="Pyr_redox_dim"/>
    <property type="match status" value="1"/>
</dbReference>
<dbReference type="SMART" id="SM00450">
    <property type="entry name" value="RHOD"/>
    <property type="match status" value="1"/>
</dbReference>
<dbReference type="InterPro" id="IPR023753">
    <property type="entry name" value="FAD/NAD-binding_dom"/>
</dbReference>
<evidence type="ECO:0000256" key="6">
    <source>
        <dbReference type="ARBA" id="ARBA00023284"/>
    </source>
</evidence>
<sequence>MAIVKLVIVGGVAAGMSAAARARRLNEQADITVFERGDYVSYANCGLPYYVGGVITFEDDLLLHTPESLRAALNLDVRTGHEVTGIDAENKTVTVQPVTGPETEPFTVPYDKLILSPGADPIRLPLPGFDSDRVHELRTVPDAQQLHALVSDEAADPVRTAVVLGAGFIGLEATEALAARGIDVHLVELVDHVLPPLEAELAYPLKKELERIGVRVHTGVAAEEIVPGEACDLVHLTNGDKLPAELIIASVGVRPATEQFASSGLATERGAIIVDEHGRTNLPDVYAAGDAVLSVDAVTGLKRPVPLAGPANRAGRLIADHIFTPEQARPIPTVQATAIVRVGKLTAAMTGANRASLDEAGIDYQTLHLQPLNHAGYFPGASRISLVAHIDQQGQLLGAQAVGESGVDKRIDVLATAIAAKMPVTDLIDLDFSYSPPYGSAKDPVNFLGMVAQNVMSEKLKLWHPTLLEETTANIDSGTDSPFLLDVRSQAEYNSGHLYGAMLVPHTQIRERLEDILEATNGNTIYVYCASGVRSYLATRILTQAGADARSLSGGFTTATDYFGDRETALITVPTITEQE</sequence>
<dbReference type="Pfam" id="PF07992">
    <property type="entry name" value="Pyr_redox_2"/>
    <property type="match status" value="1"/>
</dbReference>
<dbReference type="SUPFAM" id="SSF52821">
    <property type="entry name" value="Rhodanese/Cell cycle control phosphatase"/>
    <property type="match status" value="1"/>
</dbReference>
<dbReference type="InterPro" id="IPR050260">
    <property type="entry name" value="FAD-bd_OxRdtase"/>
</dbReference>
<keyword evidence="5" id="KW-0560">Oxidoreductase</keyword>
<dbReference type="EMBL" id="JBHLUB010000021">
    <property type="protein sequence ID" value="MFC0581628.1"/>
    <property type="molecule type" value="Genomic_DNA"/>
</dbReference>
<dbReference type="InterPro" id="IPR004099">
    <property type="entry name" value="Pyr_nucl-diS_OxRdtase_dimer"/>
</dbReference>
<feature type="domain" description="Rhodanese" evidence="7">
    <location>
        <begin position="478"/>
        <end position="568"/>
    </location>
</feature>
<evidence type="ECO:0000256" key="2">
    <source>
        <dbReference type="ARBA" id="ARBA00009130"/>
    </source>
</evidence>
<dbReference type="SUPFAM" id="SSF55424">
    <property type="entry name" value="FAD/NAD-linked reductases, dimerisation (C-terminal) domain"/>
    <property type="match status" value="1"/>
</dbReference>
<keyword evidence="6" id="KW-0676">Redox-active center</keyword>
<reference evidence="8 9" key="1">
    <citation type="submission" date="2024-09" db="EMBL/GenBank/DDBJ databases">
        <authorList>
            <person name="Sun Q."/>
            <person name="Mori K."/>
        </authorList>
    </citation>
    <scope>NUCLEOTIDE SEQUENCE [LARGE SCALE GENOMIC DNA]</scope>
    <source>
        <strain evidence="8 9">NCAIM B.02604</strain>
    </source>
</reference>
<organism evidence="8 9">
    <name type="scientific">Micrococcoides hystricis</name>
    <dbReference type="NCBI Taxonomy" id="1572761"/>
    <lineage>
        <taxon>Bacteria</taxon>
        <taxon>Bacillati</taxon>
        <taxon>Actinomycetota</taxon>
        <taxon>Actinomycetes</taxon>
        <taxon>Micrococcales</taxon>
        <taxon>Micrococcaceae</taxon>
        <taxon>Micrococcoides</taxon>
    </lineage>
</organism>
<dbReference type="PRINTS" id="PR00411">
    <property type="entry name" value="PNDRDTASEI"/>
</dbReference>
<evidence type="ECO:0000313" key="9">
    <source>
        <dbReference type="Proteomes" id="UP001589862"/>
    </source>
</evidence>
<evidence type="ECO:0000259" key="7">
    <source>
        <dbReference type="PROSITE" id="PS50206"/>
    </source>
</evidence>
<dbReference type="Proteomes" id="UP001589862">
    <property type="component" value="Unassembled WGS sequence"/>
</dbReference>